<keyword evidence="2" id="KW-1133">Transmembrane helix</keyword>
<evidence type="ECO:0000256" key="2">
    <source>
        <dbReference type="SAM" id="Phobius"/>
    </source>
</evidence>
<reference evidence="3" key="1">
    <citation type="submission" date="2022-12" db="EMBL/GenBank/DDBJ databases">
        <authorList>
            <person name="Webb A."/>
        </authorList>
    </citation>
    <scope>NUCLEOTIDE SEQUENCE</scope>
    <source>
        <strain evidence="3">Pd1</strain>
    </source>
</reference>
<proteinExistence type="predicted"/>
<evidence type="ECO:0000256" key="1">
    <source>
        <dbReference type="SAM" id="MobiDB-lite"/>
    </source>
</evidence>
<accession>A0AAV0VDQ1</accession>
<protein>
    <submittedName>
        <fullName evidence="3">Uncharacterized protein</fullName>
    </submittedName>
</protein>
<feature type="region of interest" description="Disordered" evidence="1">
    <location>
        <begin position="496"/>
        <end position="535"/>
    </location>
</feature>
<keyword evidence="2" id="KW-0472">Membrane</keyword>
<dbReference type="Proteomes" id="UP001162029">
    <property type="component" value="Unassembled WGS sequence"/>
</dbReference>
<dbReference type="AlphaFoldDB" id="A0AAV0VDQ1"/>
<comment type="caution">
    <text evidence="3">The sequence shown here is derived from an EMBL/GenBank/DDBJ whole genome shotgun (WGS) entry which is preliminary data.</text>
</comment>
<gene>
    <name evidence="3" type="ORF">PDE001_LOCUS10763</name>
</gene>
<organism evidence="3 4">
    <name type="scientific">Peronospora destructor</name>
    <dbReference type="NCBI Taxonomy" id="86335"/>
    <lineage>
        <taxon>Eukaryota</taxon>
        <taxon>Sar</taxon>
        <taxon>Stramenopiles</taxon>
        <taxon>Oomycota</taxon>
        <taxon>Peronosporomycetes</taxon>
        <taxon>Peronosporales</taxon>
        <taxon>Peronosporaceae</taxon>
        <taxon>Peronospora</taxon>
    </lineage>
</organism>
<name>A0AAV0VDQ1_9STRA</name>
<dbReference type="EMBL" id="CANTFM010002310">
    <property type="protein sequence ID" value="CAI5745716.1"/>
    <property type="molecule type" value="Genomic_DNA"/>
</dbReference>
<keyword evidence="4" id="KW-1185">Reference proteome</keyword>
<sequence>MEPTRYFVLEHERHKMKMLRRSITSNAAMLYCVRRFLVVAFLLLSASDARRVVAEPSHPYHRVEIRVEDFSFSDRSEQQQEQEVVIEARDVKGSELKPWPSDDDIHVITWEMTDETDKRIWPTSKKKLVEKRPSPTAVVVEKEDDEFIEVANIAVKTAVTEEKDDAAIKEFMEYRTAVWWWTDEKTELSAQEQAAVLAVVVAILLVIGLALAMLWNLVWFVWRFCRERQTLYKLFSEQNHVVLEQELRKFPVDLLSLCMKQIACVRLRHLQVVSNARDFIKQLEMVEFREIEMELVNLPLHATSRKEMTFAEILTTVEEITCRAEQVAVEMMQLVVPPCWKSYVDERLWLKAHDESLQSLHLENARVQQLAEQISELLVAKVNSNEAVPKPVFLLLLASLRQNSGTPPQNSANAKVTTSELDAFARCWSGSMTMSGGVGSLGGNTNKDEFNFLLKAYDEVAEQQKVRQELLRAIESFQPTNEPEYEQLLLLENADSASSNQVTRRKKQVTPPQQLAAEPPQRPYVALSDGWTKRR</sequence>
<evidence type="ECO:0000313" key="4">
    <source>
        <dbReference type="Proteomes" id="UP001162029"/>
    </source>
</evidence>
<feature type="transmembrane region" description="Helical" evidence="2">
    <location>
        <begin position="195"/>
        <end position="222"/>
    </location>
</feature>
<keyword evidence="2" id="KW-0812">Transmembrane</keyword>
<evidence type="ECO:0000313" key="3">
    <source>
        <dbReference type="EMBL" id="CAI5745716.1"/>
    </source>
</evidence>